<accession>A0AAU6V049</accession>
<name>A0AAU6V049_UNCXX</name>
<sequence>MSFITNGHWGNRPALFVDGIAVKTFSNPFAGVIDIHDVTTGLREGRNFVGADGVVRSFDANGALQGTSRIDQLGNIHKFDSRGYFESITYGNTFGATTVDAWGNFSNTYGNSDDIIENIASLGSFSKGIFG</sequence>
<reference evidence="1" key="1">
    <citation type="submission" date="2022-03" db="EMBL/GenBank/DDBJ databases">
        <title>Sea Food Isolates.</title>
        <authorList>
            <person name="Li c."/>
        </authorList>
    </citation>
    <scope>NUCLEOTIDE SEQUENCE</scope>
    <source>
        <strain evidence="1">19NY03SH02</strain>
    </source>
</reference>
<evidence type="ECO:0000313" key="1">
    <source>
        <dbReference type="EMBL" id="XAG79871.1"/>
    </source>
</evidence>
<proteinExistence type="predicted"/>
<organism evidence="1">
    <name type="scientific">bacterium 19NY03SH02</name>
    <dbReference type="NCBI Taxonomy" id="2920631"/>
    <lineage>
        <taxon>Bacteria</taxon>
    </lineage>
</organism>
<dbReference type="EMBL" id="CP095354">
    <property type="protein sequence ID" value="XAG79871.1"/>
    <property type="molecule type" value="Genomic_DNA"/>
</dbReference>
<protein>
    <submittedName>
        <fullName evidence="1">Uncharacterized protein</fullName>
    </submittedName>
</protein>
<gene>
    <name evidence="1" type="ORF">MRN14_15585</name>
</gene>
<dbReference type="AlphaFoldDB" id="A0AAU6V049"/>